<evidence type="ECO:0008006" key="4">
    <source>
        <dbReference type="Google" id="ProtNLM"/>
    </source>
</evidence>
<dbReference type="AlphaFoldDB" id="A0A1J9P8N0"/>
<accession>A0A1J9P8N0</accession>
<name>A0A1J9P8N0_9EURO</name>
<feature type="chain" id="PRO_5039671485" description="Carboxylic ester hydrolase" evidence="1">
    <location>
        <begin position="21"/>
        <end position="339"/>
    </location>
</feature>
<keyword evidence="3" id="KW-1185">Reference proteome</keyword>
<reference evidence="2 3" key="1">
    <citation type="submission" date="2015-07" db="EMBL/GenBank/DDBJ databases">
        <title>Emmonsia species relationships and genome sequence.</title>
        <authorList>
            <consortium name="The Broad Institute Genomics Platform"/>
            <person name="Cuomo C.A."/>
            <person name="Munoz J.F."/>
            <person name="Imamovic A."/>
            <person name="Priest M.E."/>
            <person name="Young S."/>
            <person name="Clay O.K."/>
            <person name="McEwen J.G."/>
        </authorList>
    </citation>
    <scope>NUCLEOTIDE SEQUENCE [LARGE SCALE GENOMIC DNA]</scope>
    <source>
        <strain evidence="2 3">UAMH 9510</strain>
    </source>
</reference>
<dbReference type="Gene3D" id="3.40.50.1820">
    <property type="entry name" value="alpha/beta hydrolase"/>
    <property type="match status" value="2"/>
</dbReference>
<comment type="caution">
    <text evidence="2">The sequence shown here is derived from an EMBL/GenBank/DDBJ whole genome shotgun (WGS) entry which is preliminary data.</text>
</comment>
<proteinExistence type="predicted"/>
<feature type="signal peptide" evidence="1">
    <location>
        <begin position="1"/>
        <end position="20"/>
    </location>
</feature>
<dbReference type="OrthoDB" id="6020543at2759"/>
<protein>
    <recommendedName>
        <fullName evidence="4">Carboxylic ester hydrolase</fullName>
    </recommendedName>
</protein>
<sequence length="339" mass="35930">MLSIVSSLGLALIAAVGVNAATLGAYNVDPNSVSVSGISSGGYMSAQLGIAYSSVFRTGFGVFAGGPYDCARSQSYLNCMYNAIPLIIIPTTNMRTGSGIQIDRVTNLKSRKIYMQVGSDDRVIGPNVMKQLDAELANFYDSSKVTFVTTSGAAHTFPTDFDGTGNNACSDSAAPYVSNCGYDGAGAVLKWMYGDLSPRNTGQLAGSILSFAQTGSYGSPGMGSTGYMYVPKACENGSTVCKLHVVLHGCLQSYTNVQSTFIDNSGYSKWADTNNIIILFPQAVPDSLPRIIWNGIAVPNANGCWDWVGWYGIDSDVRTGVQMTAIVKQVKQIISGYKV</sequence>
<dbReference type="PANTHER" id="PTHR42972">
    <property type="entry name" value="TOL-PAL SYSTEM PROTEIN TOLB"/>
    <property type="match status" value="1"/>
</dbReference>
<dbReference type="SUPFAM" id="SSF53474">
    <property type="entry name" value="alpha/beta-Hydrolases"/>
    <property type="match status" value="1"/>
</dbReference>
<dbReference type="EMBL" id="LGRN01000347">
    <property type="protein sequence ID" value="OJD12969.1"/>
    <property type="molecule type" value="Genomic_DNA"/>
</dbReference>
<organism evidence="2 3">
    <name type="scientific">Emergomyces pasteurianus Ep9510</name>
    <dbReference type="NCBI Taxonomy" id="1447872"/>
    <lineage>
        <taxon>Eukaryota</taxon>
        <taxon>Fungi</taxon>
        <taxon>Dikarya</taxon>
        <taxon>Ascomycota</taxon>
        <taxon>Pezizomycotina</taxon>
        <taxon>Eurotiomycetes</taxon>
        <taxon>Eurotiomycetidae</taxon>
        <taxon>Onygenales</taxon>
        <taxon>Ajellomycetaceae</taxon>
        <taxon>Emergomyces</taxon>
    </lineage>
</organism>
<gene>
    <name evidence="2" type="ORF">AJ78_06517</name>
</gene>
<evidence type="ECO:0000313" key="3">
    <source>
        <dbReference type="Proteomes" id="UP000182235"/>
    </source>
</evidence>
<dbReference type="InterPro" id="IPR029058">
    <property type="entry name" value="AB_hydrolase_fold"/>
</dbReference>
<dbReference type="STRING" id="1447872.A0A1J9P8N0"/>
<dbReference type="Proteomes" id="UP000182235">
    <property type="component" value="Unassembled WGS sequence"/>
</dbReference>
<dbReference type="VEuPathDB" id="FungiDB:AJ78_06517"/>
<dbReference type="PANTHER" id="PTHR42972:SF8">
    <property type="entry name" value="POLYHYDROXYBUTYRATE DEPOLYMERASE"/>
    <property type="match status" value="1"/>
</dbReference>
<evidence type="ECO:0000313" key="2">
    <source>
        <dbReference type="EMBL" id="OJD12969.1"/>
    </source>
</evidence>
<keyword evidence="1" id="KW-0732">Signal</keyword>
<evidence type="ECO:0000256" key="1">
    <source>
        <dbReference type="SAM" id="SignalP"/>
    </source>
</evidence>